<comment type="catalytic activity">
    <reaction evidence="12">
        <text>FMN + ATP + H(+) = FAD + diphosphate</text>
        <dbReference type="Rhea" id="RHEA:17237"/>
        <dbReference type="ChEBI" id="CHEBI:15378"/>
        <dbReference type="ChEBI" id="CHEBI:30616"/>
        <dbReference type="ChEBI" id="CHEBI:33019"/>
        <dbReference type="ChEBI" id="CHEBI:57692"/>
        <dbReference type="ChEBI" id="CHEBI:58210"/>
        <dbReference type="EC" id="2.7.7.2"/>
    </reaction>
</comment>
<dbReference type="CDD" id="cd23948">
    <property type="entry name" value="FAD_synthase"/>
    <property type="match status" value="1"/>
</dbReference>
<evidence type="ECO:0000256" key="10">
    <source>
        <dbReference type="ARBA" id="ARBA00031145"/>
    </source>
</evidence>
<dbReference type="InterPro" id="IPR002500">
    <property type="entry name" value="PAPS_reduct_dom"/>
</dbReference>
<dbReference type="AlphaFoldDB" id="A0A1Y2FBQ4"/>
<dbReference type="PANTHER" id="PTHR23293:SF9">
    <property type="entry name" value="FAD SYNTHASE"/>
    <property type="match status" value="1"/>
</dbReference>
<dbReference type="SUPFAM" id="SSF52402">
    <property type="entry name" value="Adenine nucleotide alpha hydrolases-like"/>
    <property type="match status" value="1"/>
</dbReference>
<evidence type="ECO:0000259" key="14">
    <source>
        <dbReference type="Pfam" id="PF01507"/>
    </source>
</evidence>
<keyword evidence="7" id="KW-0547">Nucleotide-binding</keyword>
<keyword evidence="9" id="KW-0067">ATP-binding</keyword>
<dbReference type="GO" id="GO:0006747">
    <property type="term" value="P:FAD biosynthetic process"/>
    <property type="evidence" value="ECO:0007669"/>
    <property type="project" value="TreeGrafter"/>
</dbReference>
<feature type="domain" description="Phosphoadenosine phosphosulphate reductase" evidence="14">
    <location>
        <begin position="126"/>
        <end position="202"/>
    </location>
</feature>
<comment type="pathway">
    <text evidence="1">Cofactor biosynthesis; FAD biosynthesis; FAD from FMN: step 1/1.</text>
</comment>
<sequence length="259" mass="29699">MIALWERIQDFLATPDPSPQRQRTIQRTREALDVIKEAHSRYGTTRLAISYNGGKDCLVLLLLHLAVLEHALGEARPAVQTVYVTIQDPFEEVDAFVQESAKRYDLQVERINLPMKEAFATYLAAHPSVEAVLVGTRRGDPHGAKLTYFDMTDQGWPQFMRVNPIIDWTYPEIWDFLLAMEEPYCVLYDRGYTSLGGTGDTLPNPALSKDANHTYQPAWALKNGDEERLGREEAKRQQKPEVMARNRRTSMDHTQQRPR</sequence>
<keyword evidence="5" id="KW-0808">Transferase</keyword>
<dbReference type="OMA" id="EEFVQWS"/>
<evidence type="ECO:0000256" key="12">
    <source>
        <dbReference type="ARBA" id="ARBA00049494"/>
    </source>
</evidence>
<protein>
    <recommendedName>
        <fullName evidence="2">FAD synthase</fullName>
        <ecNumber evidence="2">2.7.7.2</ecNumber>
    </recommendedName>
    <alternativeName>
        <fullName evidence="10">FAD pyrophosphorylase</fullName>
    </alternativeName>
    <alternativeName>
        <fullName evidence="11">FMN adenylyltransferase</fullName>
    </alternativeName>
</protein>
<organism evidence="15 16">
    <name type="scientific">Protomyces lactucae-debilis</name>
    <dbReference type="NCBI Taxonomy" id="2754530"/>
    <lineage>
        <taxon>Eukaryota</taxon>
        <taxon>Fungi</taxon>
        <taxon>Dikarya</taxon>
        <taxon>Ascomycota</taxon>
        <taxon>Taphrinomycotina</taxon>
        <taxon>Taphrinomycetes</taxon>
        <taxon>Taphrinales</taxon>
        <taxon>Protomycetaceae</taxon>
        <taxon>Protomyces</taxon>
    </lineage>
</organism>
<dbReference type="OrthoDB" id="270728at2759"/>
<dbReference type="STRING" id="56484.A0A1Y2FBQ4"/>
<feature type="compositionally biased region" description="Basic and acidic residues" evidence="13">
    <location>
        <begin position="223"/>
        <end position="259"/>
    </location>
</feature>
<evidence type="ECO:0000256" key="8">
    <source>
        <dbReference type="ARBA" id="ARBA00022827"/>
    </source>
</evidence>
<dbReference type="GO" id="GO:0005524">
    <property type="term" value="F:ATP binding"/>
    <property type="evidence" value="ECO:0007669"/>
    <property type="project" value="UniProtKB-KW"/>
</dbReference>
<proteinExistence type="predicted"/>
<dbReference type="Pfam" id="PF01507">
    <property type="entry name" value="PAPS_reduct"/>
    <property type="match status" value="2"/>
</dbReference>
<evidence type="ECO:0000256" key="6">
    <source>
        <dbReference type="ARBA" id="ARBA00022695"/>
    </source>
</evidence>
<feature type="domain" description="Phosphoadenosine phosphosulphate reductase" evidence="14">
    <location>
        <begin position="47"/>
        <end position="109"/>
    </location>
</feature>
<evidence type="ECO:0000256" key="7">
    <source>
        <dbReference type="ARBA" id="ARBA00022741"/>
    </source>
</evidence>
<evidence type="ECO:0000313" key="16">
    <source>
        <dbReference type="Proteomes" id="UP000193685"/>
    </source>
</evidence>
<evidence type="ECO:0000256" key="2">
    <source>
        <dbReference type="ARBA" id="ARBA00012393"/>
    </source>
</evidence>
<dbReference type="PANTHER" id="PTHR23293">
    <property type="entry name" value="FAD SYNTHETASE-RELATED FMN ADENYLYLTRANSFERASE"/>
    <property type="match status" value="1"/>
</dbReference>
<keyword evidence="6" id="KW-0548">Nucleotidyltransferase</keyword>
<dbReference type="Gene3D" id="3.40.50.620">
    <property type="entry name" value="HUPs"/>
    <property type="match status" value="1"/>
</dbReference>
<evidence type="ECO:0000256" key="13">
    <source>
        <dbReference type="SAM" id="MobiDB-lite"/>
    </source>
</evidence>
<evidence type="ECO:0000256" key="5">
    <source>
        <dbReference type="ARBA" id="ARBA00022679"/>
    </source>
</evidence>
<reference evidence="15 16" key="1">
    <citation type="submission" date="2016-07" db="EMBL/GenBank/DDBJ databases">
        <title>Pervasive Adenine N6-methylation of Active Genes in Fungi.</title>
        <authorList>
            <consortium name="DOE Joint Genome Institute"/>
            <person name="Mondo S.J."/>
            <person name="Dannebaum R.O."/>
            <person name="Kuo R.C."/>
            <person name="Labutti K."/>
            <person name="Haridas S."/>
            <person name="Kuo A."/>
            <person name="Salamov A."/>
            <person name="Ahrendt S.R."/>
            <person name="Lipzen A."/>
            <person name="Sullivan W."/>
            <person name="Andreopoulos W.B."/>
            <person name="Clum A."/>
            <person name="Lindquist E."/>
            <person name="Daum C."/>
            <person name="Ramamoorthy G.K."/>
            <person name="Gryganskyi A."/>
            <person name="Culley D."/>
            <person name="Magnuson J.K."/>
            <person name="James T.Y."/>
            <person name="O'Malley M.A."/>
            <person name="Stajich J.E."/>
            <person name="Spatafora J.W."/>
            <person name="Visel A."/>
            <person name="Grigoriev I.V."/>
        </authorList>
    </citation>
    <scope>NUCLEOTIDE SEQUENCE [LARGE SCALE GENOMIC DNA]</scope>
    <source>
        <strain evidence="15 16">12-1054</strain>
    </source>
</reference>
<evidence type="ECO:0000256" key="9">
    <source>
        <dbReference type="ARBA" id="ARBA00022840"/>
    </source>
</evidence>
<dbReference type="GeneID" id="63786031"/>
<evidence type="ECO:0000256" key="1">
    <source>
        <dbReference type="ARBA" id="ARBA00004726"/>
    </source>
</evidence>
<evidence type="ECO:0000256" key="3">
    <source>
        <dbReference type="ARBA" id="ARBA00022630"/>
    </source>
</evidence>
<feature type="region of interest" description="Disordered" evidence="13">
    <location>
        <begin position="218"/>
        <end position="259"/>
    </location>
</feature>
<name>A0A1Y2FBQ4_PROLT</name>
<evidence type="ECO:0000256" key="4">
    <source>
        <dbReference type="ARBA" id="ARBA00022643"/>
    </source>
</evidence>
<evidence type="ECO:0000256" key="11">
    <source>
        <dbReference type="ARBA" id="ARBA00031871"/>
    </source>
</evidence>
<keyword evidence="4" id="KW-0288">FMN</keyword>
<evidence type="ECO:0000313" key="15">
    <source>
        <dbReference type="EMBL" id="ORY81350.1"/>
    </source>
</evidence>
<comment type="caution">
    <text evidence="15">The sequence shown here is derived from an EMBL/GenBank/DDBJ whole genome shotgun (WGS) entry which is preliminary data.</text>
</comment>
<dbReference type="RefSeq" id="XP_040724726.1">
    <property type="nucleotide sequence ID" value="XM_040869432.1"/>
</dbReference>
<keyword evidence="16" id="KW-1185">Reference proteome</keyword>
<dbReference type="EMBL" id="MCFI01000011">
    <property type="protein sequence ID" value="ORY81350.1"/>
    <property type="molecule type" value="Genomic_DNA"/>
</dbReference>
<accession>A0A1Y2FBQ4</accession>
<gene>
    <name evidence="15" type="ORF">BCR37DRAFT_380155</name>
</gene>
<keyword evidence="3" id="KW-0285">Flavoprotein</keyword>
<dbReference type="InterPro" id="IPR014729">
    <property type="entry name" value="Rossmann-like_a/b/a_fold"/>
</dbReference>
<dbReference type="EC" id="2.7.7.2" evidence="2"/>
<dbReference type="Proteomes" id="UP000193685">
    <property type="component" value="Unassembled WGS sequence"/>
</dbReference>
<dbReference type="GO" id="GO:0003919">
    <property type="term" value="F:FMN adenylyltransferase activity"/>
    <property type="evidence" value="ECO:0007669"/>
    <property type="project" value="UniProtKB-EC"/>
</dbReference>
<keyword evidence="8" id="KW-0274">FAD</keyword>